<sequence length="235" mass="26145">MDTRSRVRLALALLLVAAPLWGPPLDVTGPDYEYRAVDLAAEDGNLTVEEVPKRYFESPSDQIACFSRLATLDKERSCYLDSRLRDGDVAVDYPPIGGFNGMPTTNDAPYVAFGLHSPVYERTLTYDDANETFVLGLKRVDPGTALDDVASDGERAPPVIQRAIEDGSARRNERIEWFHESRIYRHDGGYVLVYEDAVYDGYSEKPGVERGFEALAVLFGGLLLFQVGRDSVRES</sequence>
<gene>
    <name evidence="1" type="ORF">ACFQL9_16025</name>
</gene>
<dbReference type="AlphaFoldDB" id="A0ABD5WKW1"/>
<name>A0ABD5WKW1_9EURY</name>
<proteinExistence type="predicted"/>
<dbReference type="Proteomes" id="UP001596461">
    <property type="component" value="Unassembled WGS sequence"/>
</dbReference>
<reference evidence="1 2" key="1">
    <citation type="journal article" date="2019" name="Int. J. Syst. Evol. Microbiol.">
        <title>The Global Catalogue of Microorganisms (GCM) 10K type strain sequencing project: providing services to taxonomists for standard genome sequencing and annotation.</title>
        <authorList>
            <consortium name="The Broad Institute Genomics Platform"/>
            <consortium name="The Broad Institute Genome Sequencing Center for Infectious Disease"/>
            <person name="Wu L."/>
            <person name="Ma J."/>
        </authorList>
    </citation>
    <scope>NUCLEOTIDE SEQUENCE [LARGE SCALE GENOMIC DNA]</scope>
    <source>
        <strain evidence="1 2">DT31</strain>
    </source>
</reference>
<dbReference type="EMBL" id="JBHTAH010000018">
    <property type="protein sequence ID" value="MFC7071153.1"/>
    <property type="molecule type" value="Genomic_DNA"/>
</dbReference>
<organism evidence="1 2">
    <name type="scientific">Halobaculum lipolyticum</name>
    <dbReference type="NCBI Taxonomy" id="3032001"/>
    <lineage>
        <taxon>Archaea</taxon>
        <taxon>Methanobacteriati</taxon>
        <taxon>Methanobacteriota</taxon>
        <taxon>Stenosarchaea group</taxon>
        <taxon>Halobacteria</taxon>
        <taxon>Halobacteriales</taxon>
        <taxon>Haloferacaceae</taxon>
        <taxon>Halobaculum</taxon>
    </lineage>
</organism>
<evidence type="ECO:0000313" key="1">
    <source>
        <dbReference type="EMBL" id="MFC7071153.1"/>
    </source>
</evidence>
<keyword evidence="2" id="KW-1185">Reference proteome</keyword>
<dbReference type="InterPro" id="IPR058440">
    <property type="entry name" value="DUF8127"/>
</dbReference>
<dbReference type="RefSeq" id="WP_284032603.1">
    <property type="nucleotide sequence ID" value="NZ_CP126154.1"/>
</dbReference>
<evidence type="ECO:0000313" key="2">
    <source>
        <dbReference type="Proteomes" id="UP001596461"/>
    </source>
</evidence>
<dbReference type="Pfam" id="PF26448">
    <property type="entry name" value="DUF8127"/>
    <property type="match status" value="1"/>
</dbReference>
<comment type="caution">
    <text evidence="1">The sequence shown here is derived from an EMBL/GenBank/DDBJ whole genome shotgun (WGS) entry which is preliminary data.</text>
</comment>
<dbReference type="GeneID" id="81124466"/>
<protein>
    <submittedName>
        <fullName evidence="1">Uncharacterized protein</fullName>
    </submittedName>
</protein>
<accession>A0ABD5WKW1</accession>